<dbReference type="InterPro" id="IPR018253">
    <property type="entry name" value="DnaJ_domain_CS"/>
</dbReference>
<dbReference type="Pfam" id="PF00226">
    <property type="entry name" value="DnaJ"/>
    <property type="match status" value="1"/>
</dbReference>
<feature type="domain" description="J" evidence="2">
    <location>
        <begin position="45"/>
        <end position="111"/>
    </location>
</feature>
<dbReference type="Gene3D" id="1.10.287.110">
    <property type="entry name" value="DnaJ domain"/>
    <property type="match status" value="1"/>
</dbReference>
<dbReference type="SUPFAM" id="SSF46565">
    <property type="entry name" value="Chaperone J-domain"/>
    <property type="match status" value="1"/>
</dbReference>
<dbReference type="InterPro" id="IPR043183">
    <property type="entry name" value="DNJB2/6-like"/>
</dbReference>
<gene>
    <name evidence="3" type="ORF">RUM44_002751</name>
</gene>
<dbReference type="PANTHER" id="PTHR45168">
    <property type="entry name" value="DNAJ HOMOLOG SUBFAMILY B MEMBER 2"/>
    <property type="match status" value="1"/>
</dbReference>
<comment type="caution">
    <text evidence="3">The sequence shown here is derived from an EMBL/GenBank/DDBJ whole genome shotgun (WGS) entry which is preliminary data.</text>
</comment>
<dbReference type="PROSITE" id="PS50076">
    <property type="entry name" value="DNAJ_2"/>
    <property type="match status" value="1"/>
</dbReference>
<dbReference type="SMART" id="SM00271">
    <property type="entry name" value="DnaJ"/>
    <property type="match status" value="1"/>
</dbReference>
<dbReference type="Proteomes" id="UP001359485">
    <property type="component" value="Unassembled WGS sequence"/>
</dbReference>
<keyword evidence="4" id="KW-1185">Reference proteome</keyword>
<evidence type="ECO:0000259" key="2">
    <source>
        <dbReference type="PROSITE" id="PS50076"/>
    </source>
</evidence>
<dbReference type="PROSITE" id="PS00636">
    <property type="entry name" value="DNAJ_1"/>
    <property type="match status" value="1"/>
</dbReference>
<sequence>MFQRLNLLSPTDCIDKIEMSTHAIGLRRILIGVYLFFCYSAVMVDYYRVLEITKNATCSDIKKAYRKLALKWHPDKNPDNQDEANRKFKEISEAYEVLSDAKKRRIYDEYGVEGLSANGRNTSRRDHDFMDPFGGFDGFSFAFRDPEDVFREVFGGSSIHDLLFGFHGNRGRPGHRSGSRNSYPDQSISNFSPFSFGINLDPFSNAFTSFRSFSPSARRNNPNVRSTSISTRFLNGKKITTKKIIENGQETVMTYENDILTSKSVNGVQQSITMH</sequence>
<organism evidence="3 4">
    <name type="scientific">Polyplax serrata</name>
    <name type="common">Common mouse louse</name>
    <dbReference type="NCBI Taxonomy" id="468196"/>
    <lineage>
        <taxon>Eukaryota</taxon>
        <taxon>Metazoa</taxon>
        <taxon>Ecdysozoa</taxon>
        <taxon>Arthropoda</taxon>
        <taxon>Hexapoda</taxon>
        <taxon>Insecta</taxon>
        <taxon>Pterygota</taxon>
        <taxon>Neoptera</taxon>
        <taxon>Paraneoptera</taxon>
        <taxon>Psocodea</taxon>
        <taxon>Troctomorpha</taxon>
        <taxon>Phthiraptera</taxon>
        <taxon>Anoplura</taxon>
        <taxon>Polyplacidae</taxon>
        <taxon>Polyplax</taxon>
    </lineage>
</organism>
<dbReference type="PRINTS" id="PR00625">
    <property type="entry name" value="JDOMAIN"/>
</dbReference>
<evidence type="ECO:0000256" key="1">
    <source>
        <dbReference type="ARBA" id="ARBA00023186"/>
    </source>
</evidence>
<name>A0ABR1AFL4_POLSC</name>
<dbReference type="CDD" id="cd06257">
    <property type="entry name" value="DnaJ"/>
    <property type="match status" value="1"/>
</dbReference>
<evidence type="ECO:0000313" key="3">
    <source>
        <dbReference type="EMBL" id="KAK6618299.1"/>
    </source>
</evidence>
<keyword evidence="1" id="KW-0143">Chaperone</keyword>
<proteinExistence type="predicted"/>
<evidence type="ECO:0000313" key="4">
    <source>
        <dbReference type="Proteomes" id="UP001359485"/>
    </source>
</evidence>
<accession>A0ABR1AFL4</accession>
<dbReference type="InterPro" id="IPR001623">
    <property type="entry name" value="DnaJ_domain"/>
</dbReference>
<reference evidence="3 4" key="1">
    <citation type="submission" date="2023-09" db="EMBL/GenBank/DDBJ databases">
        <title>Genomes of two closely related lineages of the louse Polyplax serrata with different host specificities.</title>
        <authorList>
            <person name="Martinu J."/>
            <person name="Tarabai H."/>
            <person name="Stefka J."/>
            <person name="Hypsa V."/>
        </authorList>
    </citation>
    <scope>NUCLEOTIDE SEQUENCE [LARGE SCALE GENOMIC DNA]</scope>
    <source>
        <strain evidence="3">98ZLc_SE</strain>
    </source>
</reference>
<dbReference type="EMBL" id="JAWJWF010000050">
    <property type="protein sequence ID" value="KAK6618299.1"/>
    <property type="molecule type" value="Genomic_DNA"/>
</dbReference>
<dbReference type="InterPro" id="IPR036869">
    <property type="entry name" value="J_dom_sf"/>
</dbReference>
<protein>
    <recommendedName>
        <fullName evidence="2">J domain-containing protein</fullName>
    </recommendedName>
</protein>
<dbReference type="PANTHER" id="PTHR45168:SF3">
    <property type="entry name" value="DNAJ HEAT SHOCK PROTEIN FAMILY (HSP40) MEMBER B2"/>
    <property type="match status" value="1"/>
</dbReference>